<keyword evidence="3" id="KW-1185">Reference proteome</keyword>
<comment type="caution">
    <text evidence="2">The sequence shown here is derived from an EMBL/GenBank/DDBJ whole genome shotgun (WGS) entry which is preliminary data.</text>
</comment>
<dbReference type="RefSeq" id="WP_185675343.1">
    <property type="nucleotide sequence ID" value="NZ_JACHVB010000021.1"/>
</dbReference>
<sequence length="217" mass="24232">MNPMQHPIHQALREVRELRQRILEKQRFKGYSGRARALGGCVALVMGLLLAGGFLPDTPRVSLLGWGLVLLAALALNFGALVYWFLYDPEVERDWRRLKPALEAMPVLAAGAALTVALVREGQLDLLFGLWMTLYGLVNFTSRRILPRNIVWVGAYYLLAGAVCLLHPAIGFHQPLVMGGVFFVGEWFGGLVLHFDERTNSVWAFFGLPNPPQRHDG</sequence>
<feature type="transmembrane region" description="Helical" evidence="1">
    <location>
        <begin position="98"/>
        <end position="118"/>
    </location>
</feature>
<evidence type="ECO:0000256" key="1">
    <source>
        <dbReference type="SAM" id="Phobius"/>
    </source>
</evidence>
<proteinExistence type="predicted"/>
<name>A0A842HDR2_9BACT</name>
<gene>
    <name evidence="2" type="ORF">H5P28_08825</name>
</gene>
<feature type="transmembrane region" description="Helical" evidence="1">
    <location>
        <begin position="61"/>
        <end position="86"/>
    </location>
</feature>
<dbReference type="EMBL" id="JACHVB010000021">
    <property type="protein sequence ID" value="MBC2594359.1"/>
    <property type="molecule type" value="Genomic_DNA"/>
</dbReference>
<protein>
    <submittedName>
        <fullName evidence="2">Uncharacterized protein</fullName>
    </submittedName>
</protein>
<organism evidence="2 3">
    <name type="scientific">Ruficoccus amylovorans</name>
    <dbReference type="NCBI Taxonomy" id="1804625"/>
    <lineage>
        <taxon>Bacteria</taxon>
        <taxon>Pseudomonadati</taxon>
        <taxon>Verrucomicrobiota</taxon>
        <taxon>Opitutia</taxon>
        <taxon>Puniceicoccales</taxon>
        <taxon>Cerasicoccaceae</taxon>
        <taxon>Ruficoccus</taxon>
    </lineage>
</organism>
<dbReference type="AlphaFoldDB" id="A0A842HDR2"/>
<feature type="transmembrane region" description="Helical" evidence="1">
    <location>
        <begin position="149"/>
        <end position="170"/>
    </location>
</feature>
<feature type="transmembrane region" description="Helical" evidence="1">
    <location>
        <begin position="176"/>
        <end position="195"/>
    </location>
</feature>
<dbReference type="Proteomes" id="UP000546464">
    <property type="component" value="Unassembled WGS sequence"/>
</dbReference>
<keyword evidence="1" id="KW-0472">Membrane</keyword>
<feature type="transmembrane region" description="Helical" evidence="1">
    <location>
        <begin position="124"/>
        <end position="142"/>
    </location>
</feature>
<evidence type="ECO:0000313" key="2">
    <source>
        <dbReference type="EMBL" id="MBC2594359.1"/>
    </source>
</evidence>
<accession>A0A842HDR2</accession>
<keyword evidence="1" id="KW-1133">Transmembrane helix</keyword>
<evidence type="ECO:0000313" key="3">
    <source>
        <dbReference type="Proteomes" id="UP000546464"/>
    </source>
</evidence>
<feature type="transmembrane region" description="Helical" evidence="1">
    <location>
        <begin position="35"/>
        <end position="55"/>
    </location>
</feature>
<keyword evidence="1" id="KW-0812">Transmembrane</keyword>
<reference evidence="2 3" key="1">
    <citation type="submission" date="2020-07" db="EMBL/GenBank/DDBJ databases">
        <authorList>
            <person name="Feng X."/>
        </authorList>
    </citation>
    <scope>NUCLEOTIDE SEQUENCE [LARGE SCALE GENOMIC DNA]</scope>
    <source>
        <strain evidence="2 3">JCM31066</strain>
    </source>
</reference>